<dbReference type="NCBIfam" id="TIGR00217">
    <property type="entry name" value="malQ"/>
    <property type="match status" value="1"/>
</dbReference>
<dbReference type="InterPro" id="IPR013783">
    <property type="entry name" value="Ig-like_fold"/>
</dbReference>
<dbReference type="Proteomes" id="UP000215383">
    <property type="component" value="Chromosome 1"/>
</dbReference>
<evidence type="ECO:0000256" key="6">
    <source>
        <dbReference type="ARBA" id="ARBA00022679"/>
    </source>
</evidence>
<gene>
    <name evidence="12" type="primary">malQ</name>
    <name evidence="12" type="ORF">SAMEA4364220_00024</name>
</gene>
<reference evidence="12 13" key="1">
    <citation type="submission" date="2017-06" db="EMBL/GenBank/DDBJ databases">
        <authorList>
            <consortium name="Pathogen Informatics"/>
        </authorList>
    </citation>
    <scope>NUCLEOTIDE SEQUENCE [LARGE SCALE GENOMIC DNA]</scope>
    <source>
        <strain evidence="12 13">NCTC10570</strain>
    </source>
</reference>
<dbReference type="GO" id="GO:0005975">
    <property type="term" value="P:carbohydrate metabolic process"/>
    <property type="evidence" value="ECO:0007669"/>
    <property type="project" value="InterPro"/>
</dbReference>
<dbReference type="InterPro" id="IPR013780">
    <property type="entry name" value="Glyco_hydro_b"/>
</dbReference>
<evidence type="ECO:0000256" key="1">
    <source>
        <dbReference type="ARBA" id="ARBA00000439"/>
    </source>
</evidence>
<keyword evidence="6 10" id="KW-0808">Transferase</keyword>
<dbReference type="InterPro" id="IPR045857">
    <property type="entry name" value="O16G_dom_2"/>
</dbReference>
<evidence type="ECO:0000313" key="13">
    <source>
        <dbReference type="Proteomes" id="UP000215383"/>
    </source>
</evidence>
<dbReference type="InterPro" id="IPR006047">
    <property type="entry name" value="GH13_cat_dom"/>
</dbReference>
<evidence type="ECO:0000256" key="4">
    <source>
        <dbReference type="ARBA" id="ARBA00020295"/>
    </source>
</evidence>
<name>A0A239T9M1_9FIRM</name>
<dbReference type="EC" id="2.4.1.25" evidence="3 10"/>
<evidence type="ECO:0000256" key="2">
    <source>
        <dbReference type="ARBA" id="ARBA00005684"/>
    </source>
</evidence>
<dbReference type="Gene3D" id="2.60.40.10">
    <property type="entry name" value="Immunoglobulins"/>
    <property type="match status" value="1"/>
</dbReference>
<comment type="similarity">
    <text evidence="2 10">Belongs to the disproportionating enzyme family.</text>
</comment>
<evidence type="ECO:0000256" key="5">
    <source>
        <dbReference type="ARBA" id="ARBA00022676"/>
    </source>
</evidence>
<dbReference type="RefSeq" id="WP_027889524.1">
    <property type="nucleotide sequence ID" value="NZ_LT906446.1"/>
</dbReference>
<comment type="catalytic activity">
    <reaction evidence="1 10">
        <text>Transfers a segment of a (1-&gt;4)-alpha-D-glucan to a new position in an acceptor, which may be glucose or a (1-&gt;4)-alpha-D-glucan.</text>
        <dbReference type="EC" id="2.4.1.25"/>
    </reaction>
</comment>
<dbReference type="EMBL" id="LT906446">
    <property type="protein sequence ID" value="SNU93553.1"/>
    <property type="molecule type" value="Genomic_DNA"/>
</dbReference>
<keyword evidence="7 10" id="KW-0119">Carbohydrate metabolism</keyword>
<dbReference type="InterPro" id="IPR004185">
    <property type="entry name" value="Glyco_hydro_13_lg-like_dom"/>
</dbReference>
<dbReference type="eggNOG" id="COG1640">
    <property type="taxonomic scope" value="Bacteria"/>
</dbReference>
<dbReference type="SUPFAM" id="SSF51445">
    <property type="entry name" value="(Trans)glycosidases"/>
    <property type="match status" value="2"/>
</dbReference>
<dbReference type="NCBIfam" id="NF011080">
    <property type="entry name" value="PRK14508.1-3"/>
    <property type="match status" value="1"/>
</dbReference>
<dbReference type="InterPro" id="IPR017853">
    <property type="entry name" value="GH"/>
</dbReference>
<sequence>MILHNSQSPYYRSPRGAVPTDTTVRLALDITDEKLKVESVKLYTWQESLGATYKKMMPSAWDENHYIIDLQMPEEGCLVWYYFVIRLEDESLIYYGNSSGQMGGIGKAQKDVPTAYQITVFKADAKTPDWFKKSVMYQIFPDRFYRSGNELPQKPYAVFHCDWNDPPMYYVDPDTRRVIAYDFFGGNFKGIEEKLDYLKDLGISVIYLNPIFLSRSNHHYDTANYFQTDPMLGTNEDFEHLCQVAEQKGIKIILDGVFSHTGSDSIYFNRFGNYPSVGAYQSKDSPYYEWYDFKEYPDKYDCWWGFDSMPNVKETTPSYMDYIINDENSVINYWMKKGISGWRLDVIDELPRQFSRAFYKKMKSIDKDAVLIGEIWEDASNKVSYNVSREYLCGYEVDSAMNYPLRNIMLDFLLNKNDAKITQQRIANQQENYPAENLYAMMNLLGSHDVERVLTLLGEAPSIENVPTTVQADFRLDDEHLRLAIFRLKIAICWQMTLPGVPSIYYGDEIGMQGYRDPHNRASYNWDNGDWNLRYFVKRMIALRNNRAVLQTGWYVPAYADGDVLAYFRTTKLGKDRFGNDMDDDCVLVVLNRNNVKSATITVDMHGFCQNKIHEITGMYPDVEIIDNKAQITIEPLKALIFEQVKITEPYTRQAGIILHPTSLPSAYGIGDLGKTAYDFVDWLAKAGQSIWQVLPLNPVGYGASPYQSPSAFAGNIMLISPEELVKMGLLTEDDIKLDYEADEDRVDFVKVEAYKNKILHKAFVNFVADEDYSVFCAKQESWLDDYALFMALKKHFKGENWTKWDTPIRRRQPQALQASRIALAHDIAYIKFTQYIFFMQWQKLHEYAKEKGIKIIGDVPIFPSHDSADVWTNQDQFNLNPDGTLKTAAGVPPDYFSEDGQLWGNPHYLWKVMERDSYAWWRKRIATLLELVDIIRIDHFRGFEAYWEVPGDAKNARIGKWVKGPGRDLFDTIKKYLGNVPIIAEDLGIITPEVEKLKTDCGFPGMKVLQFELYPNAQKELNFTCPQNSIVYTGTHDNNTTLGWLETDIAPQDKALLAEFLNVSIDENEVLLNKLIELAYFSQARLAVLPMQDVLGLDGNARMNLPGTVGKNWGWRMHDDALTDKKAKWLKALTQKYHR</sequence>
<dbReference type="PANTHER" id="PTHR32438">
    <property type="entry name" value="4-ALPHA-GLUCANOTRANSFERASE DPE1, CHLOROPLASTIC/AMYLOPLASTIC"/>
    <property type="match status" value="1"/>
</dbReference>
<dbReference type="Gene3D" id="3.20.20.80">
    <property type="entry name" value="Glycosidases"/>
    <property type="match status" value="2"/>
</dbReference>
<evidence type="ECO:0000256" key="7">
    <source>
        <dbReference type="ARBA" id="ARBA00023277"/>
    </source>
</evidence>
<evidence type="ECO:0000259" key="11">
    <source>
        <dbReference type="SMART" id="SM00642"/>
    </source>
</evidence>
<dbReference type="GO" id="GO:0004553">
    <property type="term" value="F:hydrolase activity, hydrolyzing O-glycosyl compounds"/>
    <property type="evidence" value="ECO:0007669"/>
    <property type="project" value="InterPro"/>
</dbReference>
<dbReference type="Gene3D" id="3.90.400.10">
    <property type="entry name" value="Oligo-1,6-glucosidase, Domain 2"/>
    <property type="match status" value="1"/>
</dbReference>
<feature type="domain" description="Glycosyl hydrolase family 13 catalytic" evidence="11">
    <location>
        <begin position="138"/>
        <end position="544"/>
    </location>
</feature>
<accession>A0A239T9M1</accession>
<protein>
    <recommendedName>
        <fullName evidence="4 10">4-alpha-glucanotransferase</fullName>
        <ecNumber evidence="3 10">2.4.1.25</ecNumber>
    </recommendedName>
    <alternativeName>
        <fullName evidence="8 10">Amylomaltase</fullName>
    </alternativeName>
    <alternativeName>
        <fullName evidence="9 10">Disproportionating enzyme</fullName>
    </alternativeName>
</protein>
<evidence type="ECO:0000313" key="12">
    <source>
        <dbReference type="EMBL" id="SNU93553.1"/>
    </source>
</evidence>
<dbReference type="CDD" id="cd02857">
    <property type="entry name" value="E_set_CDase_PDE_N"/>
    <property type="match status" value="1"/>
</dbReference>
<keyword evidence="5 10" id="KW-0328">Glycosyltransferase</keyword>
<evidence type="ECO:0000256" key="3">
    <source>
        <dbReference type="ARBA" id="ARBA00012560"/>
    </source>
</evidence>
<dbReference type="Pfam" id="PF00128">
    <property type="entry name" value="Alpha-amylase"/>
    <property type="match status" value="1"/>
</dbReference>
<evidence type="ECO:0000256" key="9">
    <source>
        <dbReference type="ARBA" id="ARBA00031501"/>
    </source>
</evidence>
<organism evidence="12 13">
    <name type="scientific">Megamonas hypermegale</name>
    <dbReference type="NCBI Taxonomy" id="158847"/>
    <lineage>
        <taxon>Bacteria</taxon>
        <taxon>Bacillati</taxon>
        <taxon>Bacillota</taxon>
        <taxon>Negativicutes</taxon>
        <taxon>Selenomonadales</taxon>
        <taxon>Selenomonadaceae</taxon>
        <taxon>Megamonas</taxon>
    </lineage>
</organism>
<dbReference type="InterPro" id="IPR003385">
    <property type="entry name" value="Glyco_hydro_77"/>
</dbReference>
<keyword evidence="13" id="KW-1185">Reference proteome</keyword>
<dbReference type="PANTHER" id="PTHR32438:SF5">
    <property type="entry name" value="4-ALPHA-GLUCANOTRANSFERASE DPE1, CHLOROPLASTIC_AMYLOPLASTIC"/>
    <property type="match status" value="1"/>
</dbReference>
<evidence type="ECO:0000256" key="10">
    <source>
        <dbReference type="RuleBase" id="RU361207"/>
    </source>
</evidence>
<dbReference type="GO" id="GO:0004134">
    <property type="term" value="F:4-alpha-glucanotransferase activity"/>
    <property type="evidence" value="ECO:0007669"/>
    <property type="project" value="UniProtKB-EC"/>
</dbReference>
<dbReference type="Pfam" id="PF02446">
    <property type="entry name" value="Glyco_hydro_77"/>
    <property type="match status" value="1"/>
</dbReference>
<dbReference type="eggNOG" id="COG0366">
    <property type="taxonomic scope" value="Bacteria"/>
</dbReference>
<evidence type="ECO:0000256" key="8">
    <source>
        <dbReference type="ARBA" id="ARBA00031423"/>
    </source>
</evidence>
<dbReference type="Gene3D" id="2.60.40.1180">
    <property type="entry name" value="Golgi alpha-mannosidase II"/>
    <property type="match status" value="1"/>
</dbReference>
<dbReference type="GeneID" id="78506072"/>
<proteinExistence type="inferred from homology"/>
<dbReference type="CDD" id="cd11338">
    <property type="entry name" value="AmyAc_CMD"/>
    <property type="match status" value="1"/>
</dbReference>
<dbReference type="SMART" id="SM00642">
    <property type="entry name" value="Aamy"/>
    <property type="match status" value="1"/>
</dbReference>
<dbReference type="AlphaFoldDB" id="A0A239T9M1"/>